<feature type="transmembrane region" description="Helical" evidence="1">
    <location>
        <begin position="17"/>
        <end position="39"/>
    </location>
</feature>
<organism evidence="2 3">
    <name type="scientific">Paenibacillus athensensis</name>
    <dbReference type="NCBI Taxonomy" id="1967502"/>
    <lineage>
        <taxon>Bacteria</taxon>
        <taxon>Bacillati</taxon>
        <taxon>Bacillota</taxon>
        <taxon>Bacilli</taxon>
        <taxon>Bacillales</taxon>
        <taxon>Paenibacillaceae</taxon>
        <taxon>Paenibacillus</taxon>
    </lineage>
</organism>
<dbReference type="Proteomes" id="UP000298246">
    <property type="component" value="Unassembled WGS sequence"/>
</dbReference>
<keyword evidence="1" id="KW-0472">Membrane</keyword>
<evidence type="ECO:0000313" key="3">
    <source>
        <dbReference type="Proteomes" id="UP000298246"/>
    </source>
</evidence>
<dbReference type="OrthoDB" id="49365at2"/>
<evidence type="ECO:0000313" key="2">
    <source>
        <dbReference type="EMBL" id="TFE89860.1"/>
    </source>
</evidence>
<dbReference type="EMBL" id="MYFO01000006">
    <property type="protein sequence ID" value="TFE89860.1"/>
    <property type="molecule type" value="Genomic_DNA"/>
</dbReference>
<proteinExistence type="predicted"/>
<gene>
    <name evidence="2" type="ORF">B5M42_06575</name>
</gene>
<feature type="transmembrane region" description="Helical" evidence="1">
    <location>
        <begin position="97"/>
        <end position="121"/>
    </location>
</feature>
<protein>
    <submittedName>
        <fullName evidence="2">Uncharacterized protein</fullName>
    </submittedName>
</protein>
<feature type="transmembrane region" description="Helical" evidence="1">
    <location>
        <begin position="127"/>
        <end position="145"/>
    </location>
</feature>
<evidence type="ECO:0000256" key="1">
    <source>
        <dbReference type="SAM" id="Phobius"/>
    </source>
</evidence>
<comment type="caution">
    <text evidence="2">The sequence shown here is derived from an EMBL/GenBank/DDBJ whole genome shotgun (WGS) entry which is preliminary data.</text>
</comment>
<feature type="transmembrane region" description="Helical" evidence="1">
    <location>
        <begin position="46"/>
        <end position="66"/>
    </location>
</feature>
<accession>A0A4Y8Q6I6</accession>
<reference evidence="2 3" key="1">
    <citation type="submission" date="2017-03" db="EMBL/GenBank/DDBJ databases">
        <title>Isolation of Levoglucosan Utilizing Bacteria.</title>
        <authorList>
            <person name="Arya A.S."/>
        </authorList>
    </citation>
    <scope>NUCLEOTIDE SEQUENCE [LARGE SCALE GENOMIC DNA]</scope>
    <source>
        <strain evidence="2 3">MEC069</strain>
    </source>
</reference>
<feature type="transmembrane region" description="Helical" evidence="1">
    <location>
        <begin position="72"/>
        <end position="90"/>
    </location>
</feature>
<dbReference type="AlphaFoldDB" id="A0A4Y8Q6I6"/>
<keyword evidence="1" id="KW-1133">Transmembrane helix</keyword>
<keyword evidence="3" id="KW-1185">Reference proteome</keyword>
<keyword evidence="1" id="KW-0812">Transmembrane</keyword>
<name>A0A4Y8Q6I6_9BACL</name>
<sequence length="151" mass="16844">MLLKGQPVFHTGSIFTYFWPSLFVLPLGVFFHWLYFFILQRRGVGVLVPGGILFTAGIVCQLSMLFDLWHLLWPGFILAVAVGLFELYWFGGRNKWLLIPINILAVLAVVFFGVFSVGYLLGSLFGGQPILAIVLIAAGAAVLFMRKKAVY</sequence>